<keyword evidence="5 10" id="KW-0472">Membrane</keyword>
<evidence type="ECO:0000259" key="12">
    <source>
        <dbReference type="Pfam" id="PF25506"/>
    </source>
</evidence>
<evidence type="ECO:0000313" key="14">
    <source>
        <dbReference type="Proteomes" id="UP000187013"/>
    </source>
</evidence>
<dbReference type="PANTHER" id="PTHR35518">
    <property type="entry name" value="MAINTENANCE OF TELOMOERE CAPPING"/>
    <property type="match status" value="1"/>
</dbReference>
<keyword evidence="2 10" id="KW-0812">Transmembrane</keyword>
<dbReference type="OrthoDB" id="5573651at2759"/>
<evidence type="ECO:0000256" key="4">
    <source>
        <dbReference type="ARBA" id="ARBA00022989"/>
    </source>
</evidence>
<evidence type="ECO:0000256" key="10">
    <source>
        <dbReference type="SAM" id="Phobius"/>
    </source>
</evidence>
<gene>
    <name evidence="13" type="ORF">ZYGR_0AG06460</name>
</gene>
<keyword evidence="6" id="KW-0325">Glycoprotein</keyword>
<dbReference type="InterPro" id="IPR051008">
    <property type="entry name" value="Telomere_Capping_Maintenance"/>
</dbReference>
<feature type="transmembrane region" description="Helical" evidence="10">
    <location>
        <begin position="457"/>
        <end position="480"/>
    </location>
</feature>
<feature type="chain" id="PRO_5013179474" description="Maintenance of telomere capping protein 6" evidence="11">
    <location>
        <begin position="23"/>
        <end position="509"/>
    </location>
</feature>
<evidence type="ECO:0000313" key="13">
    <source>
        <dbReference type="EMBL" id="GAV52655.1"/>
    </source>
</evidence>
<dbReference type="InterPro" id="IPR057530">
    <property type="entry name" value="TIM-barrel_MTC6"/>
</dbReference>
<comment type="function">
    <text evidence="7">May be involved in telomere capping.</text>
</comment>
<evidence type="ECO:0000256" key="6">
    <source>
        <dbReference type="ARBA" id="ARBA00023180"/>
    </source>
</evidence>
<dbReference type="Proteomes" id="UP000187013">
    <property type="component" value="Unassembled WGS sequence"/>
</dbReference>
<evidence type="ECO:0000256" key="11">
    <source>
        <dbReference type="SAM" id="SignalP"/>
    </source>
</evidence>
<evidence type="ECO:0000256" key="9">
    <source>
        <dbReference type="ARBA" id="ARBA00039865"/>
    </source>
</evidence>
<dbReference type="Pfam" id="PF25506">
    <property type="entry name" value="TIM-barrel_MTC6"/>
    <property type="match status" value="1"/>
</dbReference>
<sequence>MNGLLLVVLACIMVWRPRPCQCAQEKNLEDLPSISYQVQYGIRSQRDLMINVSIDQLPMVGVSIFDAFLRNGGNDDTRTLVSFMELMQHGVQSFTVDLEPRRNQWMLKKSNISFSKFLNVFQTYVNTSDNNLSANMLVLLLRISPGNESNTTSVGKTGPNLTHILDQNLGRQRIYTPDDLEYDREYGRAFNTLGSDNIGWPILGSFLYDKRRRVILMETTKSLVHQNTPYIFNGSSFLHLDQGNATLGIPTTAQEIRNTSAVSWRFLEATFTTSDIKQYMDIGYNPIITNEYSTGNFGDIYPLLNFTLLWSWQPDQPKTIQSSERDRKQQLTAYNCAALHYTSANFSASWDVENCYARHKGLCKHRFQDYLWVISKSHDTYFEFDRHSDSKCPDDYYFSLPRTPLEQLAVTQYLRNISSEDTYFWIDMNSISVSDCWVTGGPDATCLYQRSVSKRNFVSMLTPVTVCSFAILCMVLYLNLLHVPIHNNRKSWRRIINEVSKWEVDGVPS</sequence>
<reference evidence="13 14" key="1">
    <citation type="submission" date="2016-08" db="EMBL/GenBank/DDBJ databases">
        <title>Draft genome sequence of allopolyploid Zygosaccharomyces rouxii.</title>
        <authorList>
            <person name="Watanabe J."/>
            <person name="Uehara K."/>
            <person name="Mogi Y."/>
            <person name="Tsukioka Y."/>
        </authorList>
    </citation>
    <scope>NUCLEOTIDE SEQUENCE [LARGE SCALE GENOMIC DNA]</scope>
    <source>
        <strain evidence="13 14">NBRC 110957</strain>
    </source>
</reference>
<dbReference type="GO" id="GO:0016020">
    <property type="term" value="C:membrane"/>
    <property type="evidence" value="ECO:0007669"/>
    <property type="project" value="UniProtKB-SubCell"/>
</dbReference>
<comment type="caution">
    <text evidence="13">The sequence shown here is derived from an EMBL/GenBank/DDBJ whole genome shotgun (WGS) entry which is preliminary data.</text>
</comment>
<organism evidence="13 14">
    <name type="scientific">Zygosaccharomyces rouxii</name>
    <dbReference type="NCBI Taxonomy" id="4956"/>
    <lineage>
        <taxon>Eukaryota</taxon>
        <taxon>Fungi</taxon>
        <taxon>Dikarya</taxon>
        <taxon>Ascomycota</taxon>
        <taxon>Saccharomycotina</taxon>
        <taxon>Saccharomycetes</taxon>
        <taxon>Saccharomycetales</taxon>
        <taxon>Saccharomycetaceae</taxon>
        <taxon>Zygosaccharomyces</taxon>
    </lineage>
</organism>
<evidence type="ECO:0000256" key="3">
    <source>
        <dbReference type="ARBA" id="ARBA00022729"/>
    </source>
</evidence>
<name>A0A1Q3AAC1_ZYGRO</name>
<comment type="subcellular location">
    <subcellularLocation>
        <location evidence="1">Membrane</location>
        <topology evidence="1">Single-pass type I membrane protein</topology>
    </subcellularLocation>
</comment>
<dbReference type="EMBL" id="BDGX01000033">
    <property type="protein sequence ID" value="GAV52655.1"/>
    <property type="molecule type" value="Genomic_DNA"/>
</dbReference>
<protein>
    <recommendedName>
        <fullName evidence="9">Maintenance of telomere capping protein 6</fullName>
    </recommendedName>
</protein>
<proteinExistence type="inferred from homology"/>
<keyword evidence="4 10" id="KW-1133">Transmembrane helix</keyword>
<dbReference type="AlphaFoldDB" id="A0A1Q3AAC1"/>
<feature type="signal peptide" evidence="11">
    <location>
        <begin position="1"/>
        <end position="22"/>
    </location>
</feature>
<evidence type="ECO:0000256" key="5">
    <source>
        <dbReference type="ARBA" id="ARBA00023136"/>
    </source>
</evidence>
<feature type="domain" description="MTC6 partial TIM-barrel" evidence="12">
    <location>
        <begin position="32"/>
        <end position="310"/>
    </location>
</feature>
<keyword evidence="3 11" id="KW-0732">Signal</keyword>
<dbReference type="PANTHER" id="PTHR35518:SF2">
    <property type="entry name" value="MAINTENANCE OF TELOMERE CAPPING PROTEIN 6"/>
    <property type="match status" value="1"/>
</dbReference>
<evidence type="ECO:0000256" key="7">
    <source>
        <dbReference type="ARBA" id="ARBA00037703"/>
    </source>
</evidence>
<evidence type="ECO:0000256" key="1">
    <source>
        <dbReference type="ARBA" id="ARBA00004479"/>
    </source>
</evidence>
<accession>A0A1Q3AAC1</accession>
<comment type="similarity">
    <text evidence="8">Belongs to the MTC6 family.</text>
</comment>
<evidence type="ECO:0000256" key="2">
    <source>
        <dbReference type="ARBA" id="ARBA00022692"/>
    </source>
</evidence>
<evidence type="ECO:0000256" key="8">
    <source>
        <dbReference type="ARBA" id="ARBA00038159"/>
    </source>
</evidence>